<evidence type="ECO:0000256" key="9">
    <source>
        <dbReference type="SAM" id="MobiDB-lite"/>
    </source>
</evidence>
<feature type="compositionally biased region" description="Basic and acidic residues" evidence="9">
    <location>
        <begin position="1136"/>
        <end position="1146"/>
    </location>
</feature>
<evidence type="ECO:0000259" key="11">
    <source>
        <dbReference type="PROSITE" id="PS50026"/>
    </source>
</evidence>
<sequence length="1189" mass="134410">MVGSLQISSYVHRKDKVKTIGAKTSMEEVVLSDDLVIALSEQIDIPLYPISHFAVDLGFNSASGSVAAELAIHKQHPQGKYEHLLNKFVATHGRGEEAAQYLIYIFKDKKKMLLVNFLEKAIEKHNALNQSGRRQEPGPAEGQGHTGPQSRPLNAGVSARNKSFWKYVAGLSSVVALLAIAVACYIILHEPGKCASSPCQNGGTCLEHHGAYSCTCRTGYGGSNCVTELVKCASSPCQNGGTCHEHHGAYSCTCRNGYGGSNCGTEYIAENFSLEECQDTLREHYENHLFNIHTKPWDPKHDMDLEKLYTTVSIYKEDNNNIPDKPLQISTLNGSVNDIFQTEVRGSLPKRIVLFGEAGRGKTTAVAKLTYDWANKKEDSPLKNVKLLFVFKMRNLNAKTVITEAIVPLLGKKYKKYQKQLEEYIDSHEKDIVMLFDGYDEFSGELHCGKNVGSVIDILCQERCRRCRVLVTSRPVREEDFNSRNVKYSKMLIEGYSQQHATDFIDKFFFSNETKGTELKKYLREDIVINEMIATPLFCTMVCYLWNDGYIHGNFTRTKLFHDIMEFLRTHMNAKYKREIKRDLLNDTVVSVGKVALRKLSNKNDLSPLVLSEDDFSEVHDDILNISYSLGLLTKNMKTDSDTLIHIEFFHKLAQEYSAGRYLALGIDEGRISTTGISKIIYNLKEIFQFASGTSVLACRKILASLSIEQASRFSISNRAELYHPVILNFIGEAGTCAEDSEMHLTRVFKDGHLGLRQVTASTVAGFEKLSGSVKEMITSIGIYDANDSADLFVRLWNAMNTSPFLSSLFLPIPADIGFNLKHLTSIRVFETYHVISMSSLAHVLTFLPRVRELIIQDIELVELDNNAEAFCELWKNLHTSPDLNELFLPIPTCHIMCDLEPLRSVQILETMSSSINLPFVLINLPNLQKLLLNSDILGYPQVDAKGAHKFFGYFLNALHNLRELRHLRMYVPETFPALHLEPLRSVQTFQTKLESHVEIFPLLLSRLPNISELYVVAMNNYDSEIAEDTYYDKVISAIIDGVVKNGVQLEVLNMTFFDPRREDSKSVSRDTVENFIRMLKTGGMMRQLEIISFNYCVFKESDLIEIITAIREFTSIMLLRIDCSLDSEGELTRFATERDQPKENKQGPNQSKQSGSLMLTLFYRDPETNLKTEETFVLPRSQYPTEAV</sequence>
<proteinExistence type="predicted"/>
<dbReference type="EnsemblMetazoa" id="XM_011680763">
    <property type="protein sequence ID" value="XP_011679065"/>
    <property type="gene ID" value="LOC105445336"/>
</dbReference>
<evidence type="ECO:0000256" key="1">
    <source>
        <dbReference type="ARBA" id="ARBA00022536"/>
    </source>
</evidence>
<dbReference type="PANTHER" id="PTHR25480:SF0">
    <property type="entry name" value="C-MAF-INDUCING PROTEIN"/>
    <property type="match status" value="1"/>
</dbReference>
<dbReference type="Gene3D" id="3.40.50.300">
    <property type="entry name" value="P-loop containing nucleotide triphosphate hydrolases"/>
    <property type="match status" value="1"/>
</dbReference>
<feature type="domain" description="NACHT" evidence="12">
    <location>
        <begin position="350"/>
        <end position="475"/>
    </location>
</feature>
<evidence type="ECO:0000256" key="4">
    <source>
        <dbReference type="ARBA" id="ARBA00022741"/>
    </source>
</evidence>
<keyword evidence="7" id="KW-0325">Glycoprotein</keyword>
<feature type="disulfide bond" evidence="8">
    <location>
        <begin position="216"/>
        <end position="225"/>
    </location>
</feature>
<evidence type="ECO:0000256" key="6">
    <source>
        <dbReference type="ARBA" id="ARBA00023157"/>
    </source>
</evidence>
<dbReference type="Gene3D" id="3.80.10.10">
    <property type="entry name" value="Ribonuclease Inhibitor"/>
    <property type="match status" value="1"/>
</dbReference>
<evidence type="ECO:0000313" key="13">
    <source>
        <dbReference type="EnsemblMetazoa" id="XP_011679065"/>
    </source>
</evidence>
<dbReference type="PROSITE" id="PS50026">
    <property type="entry name" value="EGF_3"/>
    <property type="match status" value="2"/>
</dbReference>
<dbReference type="OrthoDB" id="10035877at2759"/>
<dbReference type="KEGG" id="spu:105445336"/>
<keyword evidence="3" id="KW-0677">Repeat</keyword>
<keyword evidence="10" id="KW-0472">Membrane</keyword>
<dbReference type="InterPro" id="IPR013032">
    <property type="entry name" value="EGF-like_CS"/>
</dbReference>
<feature type="transmembrane region" description="Helical" evidence="10">
    <location>
        <begin position="167"/>
        <end position="188"/>
    </location>
</feature>
<dbReference type="InterPro" id="IPR027417">
    <property type="entry name" value="P-loop_NTPase"/>
</dbReference>
<evidence type="ECO:0000256" key="5">
    <source>
        <dbReference type="ARBA" id="ARBA00022840"/>
    </source>
</evidence>
<feature type="domain" description="EGF-like" evidence="11">
    <location>
        <begin position="228"/>
        <end position="264"/>
    </location>
</feature>
<keyword evidence="4" id="KW-0547">Nucleotide-binding</keyword>
<dbReference type="CDD" id="cd00054">
    <property type="entry name" value="EGF_CA"/>
    <property type="match status" value="2"/>
</dbReference>
<dbReference type="InterPro" id="IPR032675">
    <property type="entry name" value="LRR_dom_sf"/>
</dbReference>
<evidence type="ECO:0000313" key="14">
    <source>
        <dbReference type="Proteomes" id="UP000007110"/>
    </source>
</evidence>
<dbReference type="SMART" id="SM00179">
    <property type="entry name" value="EGF_CA"/>
    <property type="match status" value="2"/>
</dbReference>
<feature type="disulfide bond" evidence="8">
    <location>
        <begin position="254"/>
        <end position="263"/>
    </location>
</feature>
<dbReference type="Proteomes" id="UP000007110">
    <property type="component" value="Unassembled WGS sequence"/>
</dbReference>
<evidence type="ECO:0000256" key="7">
    <source>
        <dbReference type="ARBA" id="ARBA00023180"/>
    </source>
</evidence>
<dbReference type="SUPFAM" id="SSF57196">
    <property type="entry name" value="EGF/Laminin"/>
    <property type="match status" value="2"/>
</dbReference>
<dbReference type="Pfam" id="PF12661">
    <property type="entry name" value="hEGF"/>
    <property type="match status" value="1"/>
</dbReference>
<evidence type="ECO:0000256" key="8">
    <source>
        <dbReference type="PROSITE-ProRule" id="PRU00076"/>
    </source>
</evidence>
<dbReference type="PROSITE" id="PS50837">
    <property type="entry name" value="NACHT"/>
    <property type="match status" value="1"/>
</dbReference>
<protein>
    <submittedName>
        <fullName evidence="13">Uncharacterized protein</fullName>
    </submittedName>
</protein>
<dbReference type="InterPro" id="IPR001881">
    <property type="entry name" value="EGF-like_Ca-bd_dom"/>
</dbReference>
<reference evidence="14" key="1">
    <citation type="submission" date="2015-02" db="EMBL/GenBank/DDBJ databases">
        <title>Genome sequencing for Strongylocentrotus purpuratus.</title>
        <authorList>
            <person name="Murali S."/>
            <person name="Liu Y."/>
            <person name="Vee V."/>
            <person name="English A."/>
            <person name="Wang M."/>
            <person name="Skinner E."/>
            <person name="Han Y."/>
            <person name="Muzny D.M."/>
            <person name="Worley K.C."/>
            <person name="Gibbs R.A."/>
        </authorList>
    </citation>
    <scope>NUCLEOTIDE SEQUENCE</scope>
</reference>
<dbReference type="GO" id="GO:0005509">
    <property type="term" value="F:calcium ion binding"/>
    <property type="evidence" value="ECO:0007669"/>
    <property type="project" value="InterPro"/>
</dbReference>
<comment type="caution">
    <text evidence="8">Lacks conserved residue(s) required for the propagation of feature annotation.</text>
</comment>
<dbReference type="Pfam" id="PF05729">
    <property type="entry name" value="NACHT"/>
    <property type="match status" value="1"/>
</dbReference>
<keyword evidence="14" id="KW-1185">Reference proteome</keyword>
<feature type="domain" description="EGF-like" evidence="11">
    <location>
        <begin position="190"/>
        <end position="226"/>
    </location>
</feature>
<evidence type="ECO:0000256" key="2">
    <source>
        <dbReference type="ARBA" id="ARBA00022729"/>
    </source>
</evidence>
<keyword evidence="6 8" id="KW-1015">Disulfide bond</keyword>
<keyword evidence="5" id="KW-0067">ATP-binding</keyword>
<keyword evidence="10" id="KW-0812">Transmembrane</keyword>
<dbReference type="GO" id="GO:0005524">
    <property type="term" value="F:ATP binding"/>
    <property type="evidence" value="ECO:0007669"/>
    <property type="project" value="UniProtKB-KW"/>
</dbReference>
<organism evidence="13 14">
    <name type="scientific">Strongylocentrotus purpuratus</name>
    <name type="common">Purple sea urchin</name>
    <dbReference type="NCBI Taxonomy" id="7668"/>
    <lineage>
        <taxon>Eukaryota</taxon>
        <taxon>Metazoa</taxon>
        <taxon>Echinodermata</taxon>
        <taxon>Eleutherozoa</taxon>
        <taxon>Echinozoa</taxon>
        <taxon>Echinoidea</taxon>
        <taxon>Euechinoidea</taxon>
        <taxon>Echinacea</taxon>
        <taxon>Camarodonta</taxon>
        <taxon>Echinidea</taxon>
        <taxon>Strongylocentrotidae</taxon>
        <taxon>Strongylocentrotus</taxon>
    </lineage>
</organism>
<dbReference type="Gene3D" id="2.10.25.10">
    <property type="entry name" value="Laminin"/>
    <property type="match status" value="2"/>
</dbReference>
<feature type="region of interest" description="Disordered" evidence="9">
    <location>
        <begin position="128"/>
        <end position="155"/>
    </location>
</feature>
<dbReference type="SUPFAM" id="SSF52047">
    <property type="entry name" value="RNI-like"/>
    <property type="match status" value="1"/>
</dbReference>
<keyword evidence="10" id="KW-1133">Transmembrane helix</keyword>
<dbReference type="AlphaFoldDB" id="A0A7M7HQJ2"/>
<accession>A0A7M7HQJ2</accession>
<evidence type="ECO:0000256" key="10">
    <source>
        <dbReference type="SAM" id="Phobius"/>
    </source>
</evidence>
<dbReference type="SUPFAM" id="SSF52540">
    <property type="entry name" value="P-loop containing nucleoside triphosphate hydrolases"/>
    <property type="match status" value="1"/>
</dbReference>
<keyword evidence="1 8" id="KW-0245">EGF-like domain</keyword>
<feature type="region of interest" description="Disordered" evidence="9">
    <location>
        <begin position="1135"/>
        <end position="1157"/>
    </location>
</feature>
<dbReference type="InterPro" id="IPR000742">
    <property type="entry name" value="EGF"/>
</dbReference>
<dbReference type="PROSITE" id="PS01186">
    <property type="entry name" value="EGF_2"/>
    <property type="match status" value="2"/>
</dbReference>
<evidence type="ECO:0000256" key="3">
    <source>
        <dbReference type="ARBA" id="ARBA00022737"/>
    </source>
</evidence>
<dbReference type="RefSeq" id="XP_011679065.2">
    <property type="nucleotide sequence ID" value="XM_011680763.2"/>
</dbReference>
<reference evidence="13" key="2">
    <citation type="submission" date="2021-01" db="UniProtKB">
        <authorList>
            <consortium name="EnsemblMetazoa"/>
        </authorList>
    </citation>
    <scope>IDENTIFICATION</scope>
</reference>
<name>A0A7M7HQJ2_STRPU</name>
<feature type="compositionally biased region" description="Polar residues" evidence="9">
    <location>
        <begin position="1147"/>
        <end position="1157"/>
    </location>
</feature>
<dbReference type="InterPro" id="IPR007111">
    <property type="entry name" value="NACHT_NTPase"/>
</dbReference>
<dbReference type="InterPro" id="IPR052813">
    <property type="entry name" value="CMIP"/>
</dbReference>
<keyword evidence="2" id="KW-0732">Signal</keyword>
<dbReference type="InParanoid" id="A0A7M7HQJ2"/>
<dbReference type="PANTHER" id="PTHR25480">
    <property type="entry name" value="LEUCINE-RICH REPEAT-CONTAINING PROTEIN 73"/>
    <property type="match status" value="1"/>
</dbReference>
<dbReference type="GeneID" id="105445336"/>
<dbReference type="Pfam" id="PF00008">
    <property type="entry name" value="EGF"/>
    <property type="match status" value="1"/>
</dbReference>
<dbReference type="SMART" id="SM00181">
    <property type="entry name" value="EGF"/>
    <property type="match status" value="2"/>
</dbReference>
<evidence type="ECO:0000259" key="12">
    <source>
        <dbReference type="PROSITE" id="PS50837"/>
    </source>
</evidence>
<dbReference type="PROSITE" id="PS00022">
    <property type="entry name" value="EGF_1"/>
    <property type="match status" value="2"/>
</dbReference>
<dbReference type="FunFam" id="2.10.25.10:FF:000012">
    <property type="entry name" value="Delta-like protein"/>
    <property type="match status" value="2"/>
</dbReference>